<gene>
    <name evidence="2" type="ORF">G6F64_006072</name>
</gene>
<evidence type="ECO:0000313" key="2">
    <source>
        <dbReference type="EMBL" id="KAG1308400.1"/>
    </source>
</evidence>
<keyword evidence="3" id="KW-1185">Reference proteome</keyword>
<reference evidence="2" key="1">
    <citation type="journal article" date="2020" name="Microb. Genom.">
        <title>Genetic diversity of clinical and environmental Mucorales isolates obtained from an investigation of mucormycosis cases among solid organ transplant recipients.</title>
        <authorList>
            <person name="Nguyen M.H."/>
            <person name="Kaul D."/>
            <person name="Muto C."/>
            <person name="Cheng S.J."/>
            <person name="Richter R.A."/>
            <person name="Bruno V.M."/>
            <person name="Liu G."/>
            <person name="Beyhan S."/>
            <person name="Sundermann A.J."/>
            <person name="Mounaud S."/>
            <person name="Pasculle A.W."/>
            <person name="Nierman W.C."/>
            <person name="Driscoll E."/>
            <person name="Cumbie R."/>
            <person name="Clancy C.J."/>
            <person name="Dupont C.L."/>
        </authorList>
    </citation>
    <scope>NUCLEOTIDE SEQUENCE</scope>
    <source>
        <strain evidence="2">GL11</strain>
    </source>
</reference>
<accession>A0A9P7BSG1</accession>
<proteinExistence type="predicted"/>
<name>A0A9P7BSG1_RHIOR</name>
<protein>
    <submittedName>
        <fullName evidence="2">Uncharacterized protein</fullName>
    </submittedName>
</protein>
<organism evidence="2 3">
    <name type="scientific">Rhizopus oryzae</name>
    <name type="common">Mucormycosis agent</name>
    <name type="synonym">Rhizopus arrhizus var. delemar</name>
    <dbReference type="NCBI Taxonomy" id="64495"/>
    <lineage>
        <taxon>Eukaryota</taxon>
        <taxon>Fungi</taxon>
        <taxon>Fungi incertae sedis</taxon>
        <taxon>Mucoromycota</taxon>
        <taxon>Mucoromycotina</taxon>
        <taxon>Mucoromycetes</taxon>
        <taxon>Mucorales</taxon>
        <taxon>Mucorineae</taxon>
        <taxon>Rhizopodaceae</taxon>
        <taxon>Rhizopus</taxon>
    </lineage>
</organism>
<evidence type="ECO:0000256" key="1">
    <source>
        <dbReference type="SAM" id="MobiDB-lite"/>
    </source>
</evidence>
<dbReference type="AlphaFoldDB" id="A0A9P7BSG1"/>
<comment type="caution">
    <text evidence="2">The sequence shown here is derived from an EMBL/GenBank/DDBJ whole genome shotgun (WGS) entry which is preliminary data.</text>
</comment>
<feature type="region of interest" description="Disordered" evidence="1">
    <location>
        <begin position="110"/>
        <end position="162"/>
    </location>
</feature>
<feature type="compositionally biased region" description="Acidic residues" evidence="1">
    <location>
        <begin position="126"/>
        <end position="154"/>
    </location>
</feature>
<sequence>MSNKRSRSPCVYDDSEKRPCTDQNNLLTELTQVLNQINSTPSTGEISAELMETFKILLLEIEQLSADDSNLEAKAVKHESDRCLESWFDDLLERCGDELDWDDVALTLALEEEEEEGEEGRQVVVVEEDDEEDDEEEDEEDDEDEIIIVDDDDTPVQRLTVS</sequence>
<dbReference type="Proteomes" id="UP000716291">
    <property type="component" value="Unassembled WGS sequence"/>
</dbReference>
<evidence type="ECO:0000313" key="3">
    <source>
        <dbReference type="Proteomes" id="UP000716291"/>
    </source>
</evidence>
<dbReference type="EMBL" id="JAANQT010000784">
    <property type="protein sequence ID" value="KAG1308400.1"/>
    <property type="molecule type" value="Genomic_DNA"/>
</dbReference>